<dbReference type="Gene3D" id="3.30.470.20">
    <property type="entry name" value="ATP-grasp fold, B domain"/>
    <property type="match status" value="1"/>
</dbReference>
<keyword evidence="2 4" id="KW-0547">Nucleotide-binding</keyword>
<dbReference type="EC" id="2.3.1.-" evidence="6"/>
<feature type="domain" description="ATP-grasp" evidence="5">
    <location>
        <begin position="503"/>
        <end position="538"/>
    </location>
</feature>
<dbReference type="Pfam" id="PF13549">
    <property type="entry name" value="ATP-grasp_5"/>
    <property type="match status" value="1"/>
</dbReference>
<dbReference type="InterPro" id="IPR036291">
    <property type="entry name" value="NAD(P)-bd_dom_sf"/>
</dbReference>
<keyword evidence="6" id="KW-0012">Acyltransferase</keyword>
<gene>
    <name evidence="6" type="primary">acdAB</name>
    <name evidence="6" type="ORF">SIID45300_01932</name>
</gene>
<dbReference type="GO" id="GO:0016746">
    <property type="term" value="F:acyltransferase activity"/>
    <property type="evidence" value="ECO:0007669"/>
    <property type="project" value="UniProtKB-KW"/>
</dbReference>
<dbReference type="Proteomes" id="UP001628193">
    <property type="component" value="Unassembled WGS sequence"/>
</dbReference>
<dbReference type="PANTHER" id="PTHR43334:SF1">
    <property type="entry name" value="3-HYDROXYPROPIONATE--COA LIGASE [ADP-FORMING]"/>
    <property type="match status" value="1"/>
</dbReference>
<name>A0ABQ0C9N9_9PROT</name>
<dbReference type="InterPro" id="IPR013815">
    <property type="entry name" value="ATP_grasp_subdomain_1"/>
</dbReference>
<comment type="caution">
    <text evidence="6">The sequence shown here is derived from an EMBL/GenBank/DDBJ whole genome shotgun (WGS) entry which is preliminary data.</text>
</comment>
<evidence type="ECO:0000256" key="3">
    <source>
        <dbReference type="ARBA" id="ARBA00022840"/>
    </source>
</evidence>
<dbReference type="Gene3D" id="3.40.50.720">
    <property type="entry name" value="NAD(P)-binding Rossmann-like Domain"/>
    <property type="match status" value="1"/>
</dbReference>
<dbReference type="PANTHER" id="PTHR43334">
    <property type="entry name" value="ACETATE--COA LIGASE [ADP-FORMING]"/>
    <property type="match status" value="1"/>
</dbReference>
<dbReference type="SMART" id="SM00881">
    <property type="entry name" value="CoA_binding"/>
    <property type="match status" value="1"/>
</dbReference>
<protein>
    <submittedName>
        <fullName evidence="6">Acetate---CoA ligase (ADP-forming)</fullName>
        <ecNumber evidence="6">2.3.1.-</ecNumber>
    </submittedName>
</protein>
<dbReference type="Gene3D" id="3.40.50.261">
    <property type="entry name" value="Succinyl-CoA synthetase domains"/>
    <property type="match status" value="2"/>
</dbReference>
<organism evidence="6 7">
    <name type="scientific">Candidatus Magnetaquiglobus chichijimensis</name>
    <dbReference type="NCBI Taxonomy" id="3141448"/>
    <lineage>
        <taxon>Bacteria</taxon>
        <taxon>Pseudomonadati</taxon>
        <taxon>Pseudomonadota</taxon>
        <taxon>Magnetococcia</taxon>
        <taxon>Magnetococcales</taxon>
        <taxon>Candidatus Magnetaquicoccaceae</taxon>
        <taxon>Candidatus Magnetaquiglobus</taxon>
    </lineage>
</organism>
<dbReference type="Pfam" id="PF13380">
    <property type="entry name" value="CoA_binding_2"/>
    <property type="match status" value="1"/>
</dbReference>
<dbReference type="Pfam" id="PF13607">
    <property type="entry name" value="Succ_CoA_lig"/>
    <property type="match status" value="1"/>
</dbReference>
<dbReference type="SUPFAM" id="SSF56059">
    <property type="entry name" value="Glutathione synthetase ATP-binding domain-like"/>
    <property type="match status" value="1"/>
</dbReference>
<evidence type="ECO:0000256" key="4">
    <source>
        <dbReference type="PROSITE-ProRule" id="PRU00409"/>
    </source>
</evidence>
<dbReference type="InterPro" id="IPR003781">
    <property type="entry name" value="CoA-bd"/>
</dbReference>
<dbReference type="InterPro" id="IPR016102">
    <property type="entry name" value="Succinyl-CoA_synth-like"/>
</dbReference>
<sequence length="715" mass="76614">MPLESDTPVSYHSLFNHLLSPRSLVIVGASRDAEKLGHALLKNALSGGFTGPVHVVNPNGGEILGRPVTTRVADLPRGIDLALLALPAEATLDAARIVLSRGCQSLVVISDGFRDMDAEGAQREDALTKLCRDREVPLLGPNSLGVIHRHLGLNGSLSVAYPPPGGISLLTQSGAIGAAALDWMAARHLGIAKMLSPGNEAGVSMAECMTYLAHDSETSVIACHLERLTDGATFLRAATEASRGKPVVLLLGGSSEWRASQADGSEPGEESLPDAPSIFAAACDRTGVIQAHDFQGWLDILMALNHLPLPRSGRVAVLSNGLGPGLLTADLLAGHGLTSVSLDPALAAPLKGQIPRGANLRGPLDLSGMALPRHYQATLKAIEADEKIGATVSIITPQPLTRPVEIVRALLTDGPTRKPLVTVFMGGTHARAGMEEMDSLHAPCYPTPERAVLALAALDQYARWRGRGPRILGQFPVNRTRVRRLIQRHHLLGQARLPEMTAKEILQAYGIVIPEGESATTIDEALESAERIGYPVTLHLLSPELHLASDMETRHVDLPDPRALRDGFDLLTLRFARRVPEGRLEGVFVEKNLAHGRHAALGMVRDRQFGPILHVGGENTPPDEMICQLAPVTSEEAIAMLRAGCRQQKIHAICAEMNDSELQGVAEVLQRISLLVTDFPEIERVEINPLIIRRAGLPPVATECEMRLQSGRATP</sequence>
<dbReference type="SUPFAM" id="SSF51735">
    <property type="entry name" value="NAD(P)-binding Rossmann-fold domains"/>
    <property type="match status" value="1"/>
</dbReference>
<keyword evidence="7" id="KW-1185">Reference proteome</keyword>
<proteinExistence type="predicted"/>
<dbReference type="InterPro" id="IPR032875">
    <property type="entry name" value="Succ_CoA_lig_flav_dom"/>
</dbReference>
<dbReference type="Gene3D" id="3.30.1490.20">
    <property type="entry name" value="ATP-grasp fold, A domain"/>
    <property type="match status" value="1"/>
</dbReference>
<dbReference type="SUPFAM" id="SSF52210">
    <property type="entry name" value="Succinyl-CoA synthetase domains"/>
    <property type="match status" value="2"/>
</dbReference>
<accession>A0ABQ0C9N9</accession>
<dbReference type="GO" id="GO:0016874">
    <property type="term" value="F:ligase activity"/>
    <property type="evidence" value="ECO:0007669"/>
    <property type="project" value="UniProtKB-KW"/>
</dbReference>
<evidence type="ECO:0000256" key="2">
    <source>
        <dbReference type="ARBA" id="ARBA00022741"/>
    </source>
</evidence>
<evidence type="ECO:0000313" key="7">
    <source>
        <dbReference type="Proteomes" id="UP001628193"/>
    </source>
</evidence>
<evidence type="ECO:0000259" key="5">
    <source>
        <dbReference type="PROSITE" id="PS50975"/>
    </source>
</evidence>
<keyword evidence="3 4" id="KW-0067">ATP-binding</keyword>
<dbReference type="EMBL" id="BAAFGK010000004">
    <property type="protein sequence ID" value="GAB0057600.1"/>
    <property type="molecule type" value="Genomic_DNA"/>
</dbReference>
<keyword evidence="6" id="KW-0808">Transferase</keyword>
<dbReference type="InterPro" id="IPR011761">
    <property type="entry name" value="ATP-grasp"/>
</dbReference>
<dbReference type="PROSITE" id="PS50975">
    <property type="entry name" value="ATP_GRASP"/>
    <property type="match status" value="1"/>
</dbReference>
<evidence type="ECO:0000313" key="6">
    <source>
        <dbReference type="EMBL" id="GAB0057600.1"/>
    </source>
</evidence>
<reference evidence="6 7" key="1">
    <citation type="submission" date="2024-09" db="EMBL/GenBank/DDBJ databases">
        <title>Draft genome sequence of Candidatus Magnetaquicoccaceae bacterium FCR-1.</title>
        <authorList>
            <person name="Shimoshige H."/>
            <person name="Shimamura S."/>
            <person name="Taoka A."/>
            <person name="Kobayashi H."/>
            <person name="Maekawa T."/>
        </authorList>
    </citation>
    <scope>NUCLEOTIDE SEQUENCE [LARGE SCALE GENOMIC DNA]</scope>
    <source>
        <strain evidence="6 7">FCR-1</strain>
    </source>
</reference>
<dbReference type="InterPro" id="IPR051538">
    <property type="entry name" value="Acyl-CoA_Synth/Transferase"/>
</dbReference>
<keyword evidence="1 6" id="KW-0436">Ligase</keyword>
<evidence type="ECO:0000256" key="1">
    <source>
        <dbReference type="ARBA" id="ARBA00022598"/>
    </source>
</evidence>